<sequence length="474" mass="52232">MAPPVSLNPTLASLYSLDGGNSDEVALIYAVPHPTKLAKSLPVSVKYAYQAPRMANQSRPADIMALCCLGSNASVLRLRKQLLMEKIASSGVVAQYFAFVTGPMDLHLFDLDNAPTNRADAQRVYESIEESQRPRLHFVEEAEKFAALPQKKACVTPMDFLQGHEPLVDLDAHWDLLSKRSLALSDLPSPPTQVIDSKWVPGDAVSESGLEQEVARMLAPIEAHDLPFVVKMPHGLGSHAVFMVRNEERRAMCLQVLGDELPSMLQTWTLTGDSKTPPSLLLQELVSGPSLGISVFITKKGGPIFISCVDQVLGDDDCWAGGLVDYTQQEALGAHYRETIERVAAYVYARGYWGPMGVDVMTDETGQQLIIDMNIRHTGDLTLGMMKHHFWEKNDLPLAWLDPCVFVRGNRDQFEETFRDDLESGGLVITGWSHVPNAGSEGGDSYSFCALLAGAKDKERLQQIIDRVALQRVT</sequence>
<dbReference type="AlphaFoldDB" id="A0A9W8Z1P8"/>
<proteinExistence type="predicted"/>
<evidence type="ECO:0000313" key="4">
    <source>
        <dbReference type="Proteomes" id="UP001140453"/>
    </source>
</evidence>
<dbReference type="GO" id="GO:0046872">
    <property type="term" value="F:metal ion binding"/>
    <property type="evidence" value="ECO:0007669"/>
    <property type="project" value="InterPro"/>
</dbReference>
<dbReference type="PANTHER" id="PTHR37018">
    <property type="entry name" value="CULTURE SPECIFIC PROTEIN, PUTATIVE (AFU_ORTHOLOGUE AFUA_2G00130)-RELATED"/>
    <property type="match status" value="1"/>
</dbReference>
<comment type="caution">
    <text evidence="3">The sequence shown here is derived from an EMBL/GenBank/DDBJ whole genome shotgun (WGS) entry which is preliminary data.</text>
</comment>
<organism evidence="3 4">
    <name type="scientific">Gnomoniopsis smithogilvyi</name>
    <dbReference type="NCBI Taxonomy" id="1191159"/>
    <lineage>
        <taxon>Eukaryota</taxon>
        <taxon>Fungi</taxon>
        <taxon>Dikarya</taxon>
        <taxon>Ascomycota</taxon>
        <taxon>Pezizomycotina</taxon>
        <taxon>Sordariomycetes</taxon>
        <taxon>Sordariomycetidae</taxon>
        <taxon>Diaporthales</taxon>
        <taxon>Gnomoniaceae</taxon>
        <taxon>Gnomoniopsis</taxon>
    </lineage>
</organism>
<keyword evidence="4" id="KW-1185">Reference proteome</keyword>
<dbReference type="InterPro" id="IPR003806">
    <property type="entry name" value="ATP-grasp_PylC-type"/>
</dbReference>
<dbReference type="GO" id="GO:0005524">
    <property type="term" value="F:ATP binding"/>
    <property type="evidence" value="ECO:0007669"/>
    <property type="project" value="UniProtKB-UniRule"/>
</dbReference>
<keyword evidence="1" id="KW-0067">ATP-binding</keyword>
<gene>
    <name evidence="3" type="ORF">N0V93_004087</name>
</gene>
<dbReference type="OrthoDB" id="5946236at2759"/>
<dbReference type="InterPro" id="IPR011761">
    <property type="entry name" value="ATP-grasp"/>
</dbReference>
<dbReference type="SUPFAM" id="SSF56059">
    <property type="entry name" value="Glutathione synthetase ATP-binding domain-like"/>
    <property type="match status" value="1"/>
</dbReference>
<evidence type="ECO:0000313" key="3">
    <source>
        <dbReference type="EMBL" id="KAJ4394867.1"/>
    </source>
</evidence>
<dbReference type="Pfam" id="PF02655">
    <property type="entry name" value="ATP-grasp_3"/>
    <property type="match status" value="1"/>
</dbReference>
<keyword evidence="1" id="KW-0547">Nucleotide-binding</keyword>
<feature type="domain" description="ATP-grasp" evidence="2">
    <location>
        <begin position="179"/>
        <end position="402"/>
    </location>
</feature>
<accession>A0A9W8Z1P8</accession>
<dbReference type="Proteomes" id="UP001140453">
    <property type="component" value="Unassembled WGS sequence"/>
</dbReference>
<dbReference type="EMBL" id="JAPEVB010000002">
    <property type="protein sequence ID" value="KAJ4394867.1"/>
    <property type="molecule type" value="Genomic_DNA"/>
</dbReference>
<evidence type="ECO:0000259" key="2">
    <source>
        <dbReference type="PROSITE" id="PS50975"/>
    </source>
</evidence>
<evidence type="ECO:0000256" key="1">
    <source>
        <dbReference type="PROSITE-ProRule" id="PRU00409"/>
    </source>
</evidence>
<dbReference type="PANTHER" id="PTHR37018:SF1">
    <property type="entry name" value="CULTURE SPECIFIC PROTEIN, PUTATIVE (AFU_ORTHOLOGUE AFUA_2G00130)-RELATED"/>
    <property type="match status" value="1"/>
</dbReference>
<reference evidence="3" key="1">
    <citation type="submission" date="2022-10" db="EMBL/GenBank/DDBJ databases">
        <title>Tapping the CABI collections for fungal endophytes: first genome assemblies for Collariella, Neodidymelliopsis, Ascochyta clinopodiicola, Didymella pomorum, Didymosphaeria variabile, Neocosmospora piperis and Neocucurbitaria cava.</title>
        <authorList>
            <person name="Hill R."/>
        </authorList>
    </citation>
    <scope>NUCLEOTIDE SEQUENCE</scope>
    <source>
        <strain evidence="3">IMI 355082</strain>
    </source>
</reference>
<name>A0A9W8Z1P8_9PEZI</name>
<protein>
    <recommendedName>
        <fullName evidence="2">ATP-grasp domain-containing protein</fullName>
    </recommendedName>
</protein>
<dbReference type="PROSITE" id="PS50975">
    <property type="entry name" value="ATP_GRASP"/>
    <property type="match status" value="1"/>
</dbReference>
<dbReference type="InterPro" id="IPR053269">
    <property type="entry name" value="Asp-Met_ligase"/>
</dbReference>
<dbReference type="Gene3D" id="3.30.470.20">
    <property type="entry name" value="ATP-grasp fold, B domain"/>
    <property type="match status" value="1"/>
</dbReference>